<evidence type="ECO:0000313" key="2">
    <source>
        <dbReference type="Proteomes" id="UP000033344"/>
    </source>
</evidence>
<dbReference type="RefSeq" id="WP_045292892.1">
    <property type="nucleotide sequence ID" value="NZ_JZYG01000005.1"/>
</dbReference>
<dbReference type="EMBL" id="JZYG01000005">
    <property type="protein sequence ID" value="KJM40513.1"/>
    <property type="molecule type" value="Genomic_DNA"/>
</dbReference>
<protein>
    <recommendedName>
        <fullName evidence="3">Tail fiber assembly protein</fullName>
    </recommendedName>
</protein>
<gene>
    <name evidence="1" type="ORF">SS44_04230</name>
</gene>
<dbReference type="InterPro" id="IPR003458">
    <property type="entry name" value="Phage_T4_Gp38_tail_assem"/>
</dbReference>
<organism evidence="1 2">
    <name type="scientific">Enterobacter cloacae subsp. cloacae</name>
    <dbReference type="NCBI Taxonomy" id="336306"/>
    <lineage>
        <taxon>Bacteria</taxon>
        <taxon>Pseudomonadati</taxon>
        <taxon>Pseudomonadota</taxon>
        <taxon>Gammaproteobacteria</taxon>
        <taxon>Enterobacterales</taxon>
        <taxon>Enterobacteriaceae</taxon>
        <taxon>Enterobacter</taxon>
        <taxon>Enterobacter cloacae complex</taxon>
    </lineage>
</organism>
<dbReference type="Proteomes" id="UP000033344">
    <property type="component" value="Unassembled WGS sequence"/>
</dbReference>
<sequence length="132" mass="14777">MIYFSKSANGFFVDGINEDMPEDIVEVSEDMYASLMSGQQTDGKVITSDESGYPVLSIPEVDHAEAAERQRAVLIAEANSYINERQWPSKLALGRLGESDKAEFNRWLDYLDQLEALSLSDAPDITWPDKPD</sequence>
<dbReference type="Pfam" id="PF02413">
    <property type="entry name" value="Caudo_TAP"/>
    <property type="match status" value="1"/>
</dbReference>
<reference evidence="1 2" key="1">
    <citation type="submission" date="2015-03" db="EMBL/GenBank/DDBJ databases">
        <authorList>
            <person name="McCorrison J."/>
            <person name="Sanka R."/>
            <person name="Adams M."/>
            <person name="Brinkac L."/>
            <person name="Nierman W."/>
            <person name="Sutton G."/>
            <person name="Nelson K."/>
            <person name="Kiedrowski L."/>
            <person name="Guerrero D."/>
            <person name="Bonomo R."/>
        </authorList>
    </citation>
    <scope>NUCLEOTIDE SEQUENCE [LARGE SCALE GENOMIC DNA]</scope>
    <source>
        <strain evidence="1 2">42324</strain>
    </source>
</reference>
<dbReference type="AlphaFoldDB" id="A0AAE2JRW2"/>
<accession>A0AAE2JRW2</accession>
<evidence type="ECO:0008006" key="3">
    <source>
        <dbReference type="Google" id="ProtNLM"/>
    </source>
</evidence>
<evidence type="ECO:0000313" key="1">
    <source>
        <dbReference type="EMBL" id="KJM40513.1"/>
    </source>
</evidence>
<comment type="caution">
    <text evidence="1">The sequence shown here is derived from an EMBL/GenBank/DDBJ whole genome shotgun (WGS) entry which is preliminary data.</text>
</comment>
<name>A0AAE2JRW2_ENTCL</name>
<proteinExistence type="predicted"/>